<feature type="compositionally biased region" description="Low complexity" evidence="4">
    <location>
        <begin position="209"/>
        <end position="219"/>
    </location>
</feature>
<gene>
    <name evidence="6" type="ORF">EJ05DRAFT_22975</name>
</gene>
<reference evidence="6" key="1">
    <citation type="journal article" date="2020" name="Stud. Mycol.">
        <title>101 Dothideomycetes genomes: a test case for predicting lifestyles and emergence of pathogens.</title>
        <authorList>
            <person name="Haridas S."/>
            <person name="Albert R."/>
            <person name="Binder M."/>
            <person name="Bloem J."/>
            <person name="Labutti K."/>
            <person name="Salamov A."/>
            <person name="Andreopoulos B."/>
            <person name="Baker S."/>
            <person name="Barry K."/>
            <person name="Bills G."/>
            <person name="Bluhm B."/>
            <person name="Cannon C."/>
            <person name="Castanera R."/>
            <person name="Culley D."/>
            <person name="Daum C."/>
            <person name="Ezra D."/>
            <person name="Gonzalez J."/>
            <person name="Henrissat B."/>
            <person name="Kuo A."/>
            <person name="Liang C."/>
            <person name="Lipzen A."/>
            <person name="Lutzoni F."/>
            <person name="Magnuson J."/>
            <person name="Mondo S."/>
            <person name="Nolan M."/>
            <person name="Ohm R."/>
            <person name="Pangilinan J."/>
            <person name="Park H.-J."/>
            <person name="Ramirez L."/>
            <person name="Alfaro M."/>
            <person name="Sun H."/>
            <person name="Tritt A."/>
            <person name="Yoshinaga Y."/>
            <person name="Zwiers L.-H."/>
            <person name="Turgeon B."/>
            <person name="Goodwin S."/>
            <person name="Spatafora J."/>
            <person name="Crous P."/>
            <person name="Grigoriev I."/>
        </authorList>
    </citation>
    <scope>NUCLEOTIDE SEQUENCE</scope>
    <source>
        <strain evidence="6">CBS 121739</strain>
    </source>
</reference>
<dbReference type="Pfam" id="PF04153">
    <property type="entry name" value="NOT2_3_5_C"/>
    <property type="match status" value="1"/>
</dbReference>
<feature type="compositionally biased region" description="Polar residues" evidence="4">
    <location>
        <begin position="116"/>
        <end position="132"/>
    </location>
</feature>
<keyword evidence="3" id="KW-0804">Transcription</keyword>
<dbReference type="RefSeq" id="XP_033605454.1">
    <property type="nucleotide sequence ID" value="XM_033739962.1"/>
</dbReference>
<organism evidence="6 7">
    <name type="scientific">Pseudovirgaria hyperparasitica</name>
    <dbReference type="NCBI Taxonomy" id="470096"/>
    <lineage>
        <taxon>Eukaryota</taxon>
        <taxon>Fungi</taxon>
        <taxon>Dikarya</taxon>
        <taxon>Ascomycota</taxon>
        <taxon>Pezizomycotina</taxon>
        <taxon>Dothideomycetes</taxon>
        <taxon>Dothideomycetes incertae sedis</taxon>
        <taxon>Acrospermales</taxon>
        <taxon>Acrospermaceae</taxon>
        <taxon>Pseudovirgaria</taxon>
    </lineage>
</organism>
<evidence type="ECO:0000313" key="7">
    <source>
        <dbReference type="Proteomes" id="UP000799437"/>
    </source>
</evidence>
<name>A0A6A6WLF7_9PEZI</name>
<keyword evidence="7" id="KW-1185">Reference proteome</keyword>
<evidence type="ECO:0000256" key="1">
    <source>
        <dbReference type="ARBA" id="ARBA00007682"/>
    </source>
</evidence>
<protein>
    <recommendedName>
        <fullName evidence="5">NOT2/NOT3/NOT5 C-terminal domain-containing protein</fullName>
    </recommendedName>
</protein>
<evidence type="ECO:0000256" key="2">
    <source>
        <dbReference type="ARBA" id="ARBA00023015"/>
    </source>
</evidence>
<dbReference type="OrthoDB" id="25391at2759"/>
<dbReference type="InterPro" id="IPR040168">
    <property type="entry name" value="Not2/3/5"/>
</dbReference>
<evidence type="ECO:0000313" key="6">
    <source>
        <dbReference type="EMBL" id="KAF2763003.1"/>
    </source>
</evidence>
<dbReference type="GO" id="GO:0030015">
    <property type="term" value="C:CCR4-NOT core complex"/>
    <property type="evidence" value="ECO:0007669"/>
    <property type="project" value="InterPro"/>
</dbReference>
<feature type="compositionally biased region" description="Polar residues" evidence="4">
    <location>
        <begin position="220"/>
        <end position="236"/>
    </location>
</feature>
<evidence type="ECO:0000256" key="3">
    <source>
        <dbReference type="ARBA" id="ARBA00023163"/>
    </source>
</evidence>
<dbReference type="PANTHER" id="PTHR23326">
    <property type="entry name" value="CCR4 NOT-RELATED"/>
    <property type="match status" value="1"/>
</dbReference>
<dbReference type="GeneID" id="54481016"/>
<proteinExistence type="inferred from homology"/>
<feature type="compositionally biased region" description="Basic and acidic residues" evidence="4">
    <location>
        <begin position="144"/>
        <end position="164"/>
    </location>
</feature>
<comment type="similarity">
    <text evidence="1">Belongs to the CNOT2/3/5 family.</text>
</comment>
<dbReference type="Gene3D" id="2.30.30.1020">
    <property type="entry name" value="CCR4-NOT complex subunit 2/3/5, C-terminal domain"/>
    <property type="match status" value="1"/>
</dbReference>
<feature type="compositionally biased region" description="Low complexity" evidence="4">
    <location>
        <begin position="26"/>
        <end position="50"/>
    </location>
</feature>
<feature type="compositionally biased region" description="Gly residues" evidence="4">
    <location>
        <begin position="51"/>
        <end position="62"/>
    </location>
</feature>
<evidence type="ECO:0000256" key="4">
    <source>
        <dbReference type="SAM" id="MobiDB-lite"/>
    </source>
</evidence>
<keyword evidence="2" id="KW-0805">Transcription regulation</keyword>
<accession>A0A6A6WLF7</accession>
<dbReference type="InterPro" id="IPR007282">
    <property type="entry name" value="NOT2/3/5_C"/>
</dbReference>
<dbReference type="GO" id="GO:0000289">
    <property type="term" value="P:nuclear-transcribed mRNA poly(A) tail shortening"/>
    <property type="evidence" value="ECO:0007669"/>
    <property type="project" value="UniProtKB-ARBA"/>
</dbReference>
<dbReference type="InterPro" id="IPR038635">
    <property type="entry name" value="CCR4-NOT_su2/3/5_C_sf"/>
</dbReference>
<dbReference type="Proteomes" id="UP000799437">
    <property type="component" value="Unassembled WGS sequence"/>
</dbReference>
<feature type="region of interest" description="Disordered" evidence="4">
    <location>
        <begin position="1"/>
        <end position="266"/>
    </location>
</feature>
<sequence>MNRTGPGPQSMRAIPGNVYGAPQPNGSRGPLLGSGRLQNGKLSGGNNNSGWGFGGMPMGGAPGLSSGQSRTNFAQTIGGNQSQAPLDLSEFPSLGGAPQSQQQQSSSQLWGANPSLRMSQHTPVQRPQGQNAQSSVQQVQQHDTAPHDEHQSSSRFRSSGEDFRFGAQGSIGQLAGGSQPQTGNVEEFPPLGGAGGNGDMLQERRSVIGQGSEFGGSSSPFPNLGQSRNGLSSPSDSQHERSIASAVGDSRGAGTRPHTDDRNGLSRALQGASGMQLFGAQGAPLGLPFRNTGYRDPAQQPIGARSQQYPLDQSFGPDNLDQETVPARHKRLTDMTESERFGLPGLLAMISEHGPDHSALAAGQDLTALGLELNRPDNSPLYPTFGSPFSDVTRPVIPDFSLPPAYTVNNVPPLSQKMSSFSPETLLAIFYQFPRDIMQEFAAGELYNRDWRWHKGQRQWMMKDPDLPAPQRISDKHENGWYIFFDVMNWRKERRQFELNYDDLDQRHAQQSPAAPM</sequence>
<feature type="compositionally biased region" description="Low complexity" evidence="4">
    <location>
        <begin position="99"/>
        <end position="108"/>
    </location>
</feature>
<feature type="compositionally biased region" description="Polar residues" evidence="4">
    <location>
        <begin position="68"/>
        <end position="84"/>
    </location>
</feature>
<dbReference type="GO" id="GO:0006355">
    <property type="term" value="P:regulation of DNA-templated transcription"/>
    <property type="evidence" value="ECO:0007669"/>
    <property type="project" value="InterPro"/>
</dbReference>
<dbReference type="EMBL" id="ML996565">
    <property type="protein sequence ID" value="KAF2763003.1"/>
    <property type="molecule type" value="Genomic_DNA"/>
</dbReference>
<dbReference type="AlphaFoldDB" id="A0A6A6WLF7"/>
<evidence type="ECO:0000259" key="5">
    <source>
        <dbReference type="Pfam" id="PF04153"/>
    </source>
</evidence>
<feature type="domain" description="NOT2/NOT3/NOT5 C-terminal" evidence="5">
    <location>
        <begin position="383"/>
        <end position="504"/>
    </location>
</feature>